<dbReference type="PANTHER" id="PTHR31973">
    <property type="entry name" value="POLYPROTEIN, PUTATIVE-RELATED"/>
    <property type="match status" value="1"/>
</dbReference>
<dbReference type="PANTHER" id="PTHR31973:SF195">
    <property type="entry name" value="MUDR FAMILY TRANSPOSASE"/>
    <property type="match status" value="1"/>
</dbReference>
<protein>
    <recommendedName>
        <fullName evidence="1">Transposase MuDR plant domain-containing protein</fullName>
    </recommendedName>
</protein>
<reference evidence="2 3" key="1">
    <citation type="submission" date="2024-02" db="EMBL/GenBank/DDBJ databases">
        <title>High-quality chromosome-scale genome assembly of Pensacola bahiagrass (Paspalum notatum Flugge var. saurae).</title>
        <authorList>
            <person name="Vega J.M."/>
            <person name="Podio M."/>
            <person name="Orjuela J."/>
            <person name="Siena L.A."/>
            <person name="Pessino S.C."/>
            <person name="Combes M.C."/>
            <person name="Mariac C."/>
            <person name="Albertini E."/>
            <person name="Pupilli F."/>
            <person name="Ortiz J.P.A."/>
            <person name="Leblanc O."/>
        </authorList>
    </citation>
    <scope>NUCLEOTIDE SEQUENCE [LARGE SCALE GENOMIC DNA]</scope>
    <source>
        <strain evidence="2">R1</strain>
        <tissue evidence="2">Leaf</tissue>
    </source>
</reference>
<dbReference type="InterPro" id="IPR004332">
    <property type="entry name" value="Transposase_MuDR"/>
</dbReference>
<organism evidence="2 3">
    <name type="scientific">Paspalum notatum var. saurae</name>
    <dbReference type="NCBI Taxonomy" id="547442"/>
    <lineage>
        <taxon>Eukaryota</taxon>
        <taxon>Viridiplantae</taxon>
        <taxon>Streptophyta</taxon>
        <taxon>Embryophyta</taxon>
        <taxon>Tracheophyta</taxon>
        <taxon>Spermatophyta</taxon>
        <taxon>Magnoliopsida</taxon>
        <taxon>Liliopsida</taxon>
        <taxon>Poales</taxon>
        <taxon>Poaceae</taxon>
        <taxon>PACMAD clade</taxon>
        <taxon>Panicoideae</taxon>
        <taxon>Andropogonodae</taxon>
        <taxon>Paspaleae</taxon>
        <taxon>Paspalinae</taxon>
        <taxon>Paspalum</taxon>
    </lineage>
</organism>
<feature type="domain" description="Transposase MuDR plant" evidence="1">
    <location>
        <begin position="2"/>
        <end position="56"/>
    </location>
</feature>
<evidence type="ECO:0000259" key="1">
    <source>
        <dbReference type="Pfam" id="PF03108"/>
    </source>
</evidence>
<keyword evidence="3" id="KW-1185">Reference proteome</keyword>
<dbReference type="Pfam" id="PF03108">
    <property type="entry name" value="DBD_Tnp_Mut"/>
    <property type="match status" value="1"/>
</dbReference>
<gene>
    <name evidence="2" type="ORF">U9M48_012100</name>
</gene>
<accession>A0AAQ3SWV4</accession>
<proteinExistence type="predicted"/>
<dbReference type="Proteomes" id="UP001341281">
    <property type="component" value="Chromosome 03"/>
</dbReference>
<evidence type="ECO:0000313" key="3">
    <source>
        <dbReference type="Proteomes" id="UP001341281"/>
    </source>
</evidence>
<evidence type="ECO:0000313" key="2">
    <source>
        <dbReference type="EMBL" id="WVZ62339.1"/>
    </source>
</evidence>
<name>A0AAQ3SWV4_PASNO</name>
<dbReference type="AlphaFoldDB" id="A0AAQ3SWV4"/>
<sequence length="309" mass="36351">MHDFRVALSSHAIKLEFEYLIEKSDPGRCRAFCGARYEGCKWRLHASKMGDHVTVKVKKNAHLYTCKSSRRHGKVKGTTKRWVAEKVKDWLVENNKLGPKELQTMIKEKYKVEVHYKRVCHGKELALNQLYGNWQESFDNVYRFKAQIEQSSPDSLVVIDHHTINKRIREQLCIACAVDGYNWMYPVAVGVIDSETNENWNSYKFEKHYKAMAQARLEAAKWLQENHTKLWTRSQFSTLSKVDYVTNNLVESCNHWVKAEKGKHLDDLLDTIRQKMLIKWNIRKRVAKEMNGKILDHITKKHTEQKLGY</sequence>
<dbReference type="EMBL" id="CP144747">
    <property type="protein sequence ID" value="WVZ62339.1"/>
    <property type="molecule type" value="Genomic_DNA"/>
</dbReference>